<dbReference type="InterPro" id="IPR036942">
    <property type="entry name" value="Beta-barrel_TonB_sf"/>
</dbReference>
<evidence type="ECO:0000256" key="5">
    <source>
        <dbReference type="ARBA" id="ARBA00023136"/>
    </source>
</evidence>
<evidence type="ECO:0000256" key="1">
    <source>
        <dbReference type="ARBA" id="ARBA00004571"/>
    </source>
</evidence>
<name>A0ABP8Q570_9BACT</name>
<dbReference type="SUPFAM" id="SSF49464">
    <property type="entry name" value="Carboxypeptidase regulatory domain-like"/>
    <property type="match status" value="1"/>
</dbReference>
<dbReference type="InterPro" id="IPR037066">
    <property type="entry name" value="Plug_dom_sf"/>
</dbReference>
<reference evidence="13" key="1">
    <citation type="journal article" date="2019" name="Int. J. Syst. Evol. Microbiol.">
        <title>The Global Catalogue of Microorganisms (GCM) 10K type strain sequencing project: providing services to taxonomists for standard genome sequencing and annotation.</title>
        <authorList>
            <consortium name="The Broad Institute Genomics Platform"/>
            <consortium name="The Broad Institute Genome Sequencing Center for Infectious Disease"/>
            <person name="Wu L."/>
            <person name="Ma J."/>
        </authorList>
    </citation>
    <scope>NUCLEOTIDE SEQUENCE [LARGE SCALE GENOMIC DNA]</scope>
    <source>
        <strain evidence="13">JCM 17841</strain>
    </source>
</reference>
<dbReference type="Gene3D" id="2.60.40.1120">
    <property type="entry name" value="Carboxypeptidase-like, regulatory domain"/>
    <property type="match status" value="1"/>
</dbReference>
<evidence type="ECO:0000256" key="3">
    <source>
        <dbReference type="ARBA" id="ARBA00022452"/>
    </source>
</evidence>
<dbReference type="PANTHER" id="PTHR40980">
    <property type="entry name" value="PLUG DOMAIN-CONTAINING PROTEIN"/>
    <property type="match status" value="1"/>
</dbReference>
<evidence type="ECO:0000256" key="7">
    <source>
        <dbReference type="PROSITE-ProRule" id="PRU01360"/>
    </source>
</evidence>
<feature type="domain" description="TonB-dependent receptor plug" evidence="10">
    <location>
        <begin position="151"/>
        <end position="228"/>
    </location>
</feature>
<feature type="chain" id="PRO_5046218134" evidence="9">
    <location>
        <begin position="24"/>
        <end position="825"/>
    </location>
</feature>
<dbReference type="InterPro" id="IPR008969">
    <property type="entry name" value="CarboxyPept-like_regulatory"/>
</dbReference>
<dbReference type="InterPro" id="IPR039426">
    <property type="entry name" value="TonB-dep_rcpt-like"/>
</dbReference>
<evidence type="ECO:0000259" key="10">
    <source>
        <dbReference type="Pfam" id="PF07715"/>
    </source>
</evidence>
<sequence>MLFVERIAGPLALLALLSVPALAQTSAGAVRGTLLDAATGQPVPFASVVLLHLPDSTVVADAQTTEAGVFALEKLRLGAYVLRANVLGYRVGRRALSLTTAAPVAQLGSLRLRPAATQLTEVVVQGERPPITTDLDKRVVNVAKDLTAVGGTATDVLQNVPSVAVDQTGAVSLRGKAGVTIFIDGKPTGAAGGAGGGSLDQIPASSIDRIEVITNPSARYDAAGSAGIINIILKKNQRDGLNGVVAGGVGTRDKYNTSLTLNYRKGKLNLFGSYDFRRDQRFTNGSLDQTTTGPVLDPATGQPTADSHTLYLRQSRDGLSTQISHAVRLGLEYALPHDQTLTLAAQPRFNIYQNDEAILSRQQDQTLSQPVYVGSSDRQNASLGHNNSADFTLDYRRVWPAKPGRELTAGAVYTPLSADNALAADLRYLGDGARATQQQVFHTYLHQGAAQVDFTQPLGEKGRFETGLKSIWQRSDNRYDFSSTSPALTQQSVFLYQEYVQAAYASLGGELGKLHYQGGLRLEQTNTHGLQQQTGAEFSRSYLNLFPSGTLAYDLPREQQLQLSYSRRVQRPNQGELNPFLDRSDPLNLRAGNPALLPEYEGQTELGYQKGFANKASVAVTGFYSLETQTITSFRQVISDPLTGNQVTSTSRLNIGQETNYGLELVGSLPLAAWWKVSGTASAFRRLVRTTLLASDYTNSNIVGTARLNSTFTPAKKFDIQVSLNYRSPVVTAQGRRLTSFNTDLAAKYTFLAQDRGTLTLRVSDVFNTLQFNFLAYAPGLDSQSYNKRESRVAFLNLSYRFGRDGEAAKSKRKEEKEDVGRGFE</sequence>
<dbReference type="EMBL" id="BAABGQ010000005">
    <property type="protein sequence ID" value="GAA4496476.1"/>
    <property type="molecule type" value="Genomic_DNA"/>
</dbReference>
<keyword evidence="3 7" id="KW-1134">Transmembrane beta strand</keyword>
<evidence type="ECO:0000313" key="12">
    <source>
        <dbReference type="EMBL" id="GAA4496476.1"/>
    </source>
</evidence>
<feature type="region of interest" description="Disordered" evidence="8">
    <location>
        <begin position="284"/>
        <end position="304"/>
    </location>
</feature>
<comment type="subcellular location">
    <subcellularLocation>
        <location evidence="1 7">Cell outer membrane</location>
        <topology evidence="1 7">Multi-pass membrane protein</topology>
    </subcellularLocation>
</comment>
<comment type="caution">
    <text evidence="12">The sequence shown here is derived from an EMBL/GenBank/DDBJ whole genome shotgun (WGS) entry which is preliminary data.</text>
</comment>
<keyword evidence="6 7" id="KW-0998">Cell outer membrane</keyword>
<evidence type="ECO:0000313" key="13">
    <source>
        <dbReference type="Proteomes" id="UP001501243"/>
    </source>
</evidence>
<keyword evidence="5 7" id="KW-0472">Membrane</keyword>
<keyword evidence="13" id="KW-1185">Reference proteome</keyword>
<dbReference type="PROSITE" id="PS52016">
    <property type="entry name" value="TONB_DEPENDENT_REC_3"/>
    <property type="match status" value="1"/>
</dbReference>
<keyword evidence="9" id="KW-0732">Signal</keyword>
<evidence type="ECO:0000256" key="6">
    <source>
        <dbReference type="ARBA" id="ARBA00023237"/>
    </source>
</evidence>
<dbReference type="Proteomes" id="UP001501243">
    <property type="component" value="Unassembled WGS sequence"/>
</dbReference>
<comment type="similarity">
    <text evidence="7">Belongs to the TonB-dependent receptor family.</text>
</comment>
<feature type="compositionally biased region" description="Polar residues" evidence="8">
    <location>
        <begin position="284"/>
        <end position="293"/>
    </location>
</feature>
<feature type="signal peptide" evidence="9">
    <location>
        <begin position="1"/>
        <end position="23"/>
    </location>
</feature>
<gene>
    <name evidence="12" type="ORF">GCM10023172_09830</name>
</gene>
<feature type="domain" description="Outer membrane protein beta-barrel" evidence="11">
    <location>
        <begin position="402"/>
        <end position="800"/>
    </location>
</feature>
<dbReference type="InterPro" id="IPR041700">
    <property type="entry name" value="OMP_b-brl_3"/>
</dbReference>
<proteinExistence type="inferred from homology"/>
<dbReference type="Gene3D" id="2.170.130.10">
    <property type="entry name" value="TonB-dependent receptor, plug domain"/>
    <property type="match status" value="1"/>
</dbReference>
<evidence type="ECO:0000256" key="2">
    <source>
        <dbReference type="ARBA" id="ARBA00022448"/>
    </source>
</evidence>
<dbReference type="PANTHER" id="PTHR40980:SF4">
    <property type="entry name" value="TONB-DEPENDENT RECEPTOR-LIKE BETA-BARREL DOMAIN-CONTAINING PROTEIN"/>
    <property type="match status" value="1"/>
</dbReference>
<protein>
    <submittedName>
        <fullName evidence="12">Outer membrane beta-barrel family protein</fullName>
    </submittedName>
</protein>
<dbReference type="Pfam" id="PF14905">
    <property type="entry name" value="OMP_b-brl_3"/>
    <property type="match status" value="1"/>
</dbReference>
<evidence type="ECO:0000256" key="8">
    <source>
        <dbReference type="SAM" id="MobiDB-lite"/>
    </source>
</evidence>
<feature type="region of interest" description="Disordered" evidence="8">
    <location>
        <begin position="805"/>
        <end position="825"/>
    </location>
</feature>
<keyword evidence="2 7" id="KW-0813">Transport</keyword>
<dbReference type="Gene3D" id="2.40.170.20">
    <property type="entry name" value="TonB-dependent receptor, beta-barrel domain"/>
    <property type="match status" value="1"/>
</dbReference>
<organism evidence="12 13">
    <name type="scientific">Hymenobacter ginsengisoli</name>
    <dbReference type="NCBI Taxonomy" id="1051626"/>
    <lineage>
        <taxon>Bacteria</taxon>
        <taxon>Pseudomonadati</taxon>
        <taxon>Bacteroidota</taxon>
        <taxon>Cytophagia</taxon>
        <taxon>Cytophagales</taxon>
        <taxon>Hymenobacteraceae</taxon>
        <taxon>Hymenobacter</taxon>
    </lineage>
</organism>
<evidence type="ECO:0000259" key="11">
    <source>
        <dbReference type="Pfam" id="PF14905"/>
    </source>
</evidence>
<keyword evidence="4 7" id="KW-0812">Transmembrane</keyword>
<dbReference type="Pfam" id="PF07715">
    <property type="entry name" value="Plug"/>
    <property type="match status" value="1"/>
</dbReference>
<accession>A0ABP8Q570</accession>
<evidence type="ECO:0000256" key="4">
    <source>
        <dbReference type="ARBA" id="ARBA00022692"/>
    </source>
</evidence>
<dbReference type="Pfam" id="PF13620">
    <property type="entry name" value="CarboxypepD_reg"/>
    <property type="match status" value="1"/>
</dbReference>
<dbReference type="InterPro" id="IPR012910">
    <property type="entry name" value="Plug_dom"/>
</dbReference>
<evidence type="ECO:0000256" key="9">
    <source>
        <dbReference type="SAM" id="SignalP"/>
    </source>
</evidence>
<dbReference type="RefSeq" id="WP_208132285.1">
    <property type="nucleotide sequence ID" value="NZ_BAABGQ010000005.1"/>
</dbReference>
<dbReference type="SUPFAM" id="SSF56935">
    <property type="entry name" value="Porins"/>
    <property type="match status" value="1"/>
</dbReference>